<evidence type="ECO:0000256" key="4">
    <source>
        <dbReference type="ARBA" id="ARBA00005349"/>
    </source>
</evidence>
<dbReference type="UniPathway" id="UPA00232"/>
<keyword evidence="9 13" id="KW-0560">Oxidoreductase</keyword>
<dbReference type="FunFam" id="3.50.50.60:FF:000021">
    <property type="entry name" value="Ubiquinone biosynthesis monooxygenase COQ6"/>
    <property type="match status" value="1"/>
</dbReference>
<evidence type="ECO:0000256" key="7">
    <source>
        <dbReference type="ARBA" id="ARBA00022688"/>
    </source>
</evidence>
<reference evidence="13 14" key="1">
    <citation type="journal article" date="2014" name="Proc. Natl. Acad. Sci. U.S.A.">
        <title>Molecular dissection of the evolution of carbapenem-resistant multilocus sequence type 258 Klebsiella pneumoniae.</title>
        <authorList>
            <person name="Deleo F.R."/>
            <person name="Chen L."/>
            <person name="Porcella S.F."/>
            <person name="Martens C.A."/>
            <person name="Kobayashi S.D."/>
            <person name="Porter A.R."/>
            <person name="Chavda K.D."/>
            <person name="Jacobs M.R."/>
            <person name="Mathema B."/>
            <person name="Olsen R.J."/>
            <person name="Bonomo R.A."/>
            <person name="Musser J.M."/>
            <person name="Kreiswirth B.N."/>
        </authorList>
    </citation>
    <scope>NUCLEOTIDE SEQUENCE [LARGE SCALE GENOMIC DNA]</scope>
    <source>
        <strain evidence="13">30684/NJST258_2</strain>
    </source>
</reference>
<evidence type="ECO:0000256" key="3">
    <source>
        <dbReference type="ARBA" id="ARBA00004749"/>
    </source>
</evidence>
<dbReference type="EMBL" id="CP006918">
    <property type="protein sequence ID" value="AHM80656.1"/>
    <property type="molecule type" value="Genomic_DNA"/>
</dbReference>
<evidence type="ECO:0000256" key="10">
    <source>
        <dbReference type="ARBA" id="ARBA00023033"/>
    </source>
</evidence>
<dbReference type="InterPro" id="IPR002938">
    <property type="entry name" value="FAD-bd"/>
</dbReference>
<dbReference type="PRINTS" id="PR00420">
    <property type="entry name" value="RNGMNOXGNASE"/>
</dbReference>
<dbReference type="NCBIfam" id="NF005951">
    <property type="entry name" value="PRK08020.1"/>
    <property type="match status" value="1"/>
</dbReference>
<dbReference type="KEGG" id="kps:KPNJ2_03876"/>
<comment type="subunit">
    <text evidence="11">Component of the Ubi complex metabolon, which regroups five ubiquinone biosynthesis proteins (UbiE, UbiF, UbiG, UbiH and UbiI) and two accessory factors (UbiK and the lipid-binding protein UbiJ).</text>
</comment>
<comment type="subcellular location">
    <subcellularLocation>
        <location evidence="2">Cytoplasm</location>
    </subcellularLocation>
</comment>
<accession>W8VHM4</accession>
<keyword evidence="5" id="KW-0963">Cytoplasm</keyword>
<dbReference type="PANTHER" id="PTHR43876">
    <property type="entry name" value="UBIQUINONE BIOSYNTHESIS MONOOXYGENASE COQ6, MITOCHONDRIAL"/>
    <property type="match status" value="1"/>
</dbReference>
<name>W8VHM4_KLEPN</name>
<dbReference type="InterPro" id="IPR018168">
    <property type="entry name" value="Ubi_Hdrlase_CS"/>
</dbReference>
<evidence type="ECO:0000313" key="14">
    <source>
        <dbReference type="Proteomes" id="UP000019586"/>
    </source>
</evidence>
<dbReference type="NCBIfam" id="TIGR01988">
    <property type="entry name" value="Ubi-OHases"/>
    <property type="match status" value="1"/>
</dbReference>
<dbReference type="InterPro" id="IPR010971">
    <property type="entry name" value="UbiH/COQ6"/>
</dbReference>
<evidence type="ECO:0000256" key="11">
    <source>
        <dbReference type="ARBA" id="ARBA00065734"/>
    </source>
</evidence>
<evidence type="ECO:0000259" key="12">
    <source>
        <dbReference type="Pfam" id="PF01494"/>
    </source>
</evidence>
<dbReference type="InterPro" id="IPR036188">
    <property type="entry name" value="FAD/NAD-bd_sf"/>
</dbReference>
<dbReference type="FunFam" id="3.50.50.60:FF:000048">
    <property type="entry name" value="2-octaprenyl-3-methyl-6-methoxy-1,4-benzoquinol hydroxylase"/>
    <property type="match status" value="1"/>
</dbReference>
<organism evidence="13 14">
    <name type="scientific">Klebsiella pneumoniae 30684/NJST258_2</name>
    <dbReference type="NCBI Taxonomy" id="1420013"/>
    <lineage>
        <taxon>Bacteria</taxon>
        <taxon>Pseudomonadati</taxon>
        <taxon>Pseudomonadota</taxon>
        <taxon>Gammaproteobacteria</taxon>
        <taxon>Enterobacterales</taxon>
        <taxon>Enterobacteriaceae</taxon>
        <taxon>Klebsiella/Raoultella group</taxon>
        <taxon>Klebsiella</taxon>
        <taxon>Klebsiella pneumoniae complex</taxon>
    </lineage>
</organism>
<dbReference type="GO" id="GO:0071949">
    <property type="term" value="F:FAD binding"/>
    <property type="evidence" value="ECO:0007669"/>
    <property type="project" value="InterPro"/>
</dbReference>
<keyword evidence="8" id="KW-0274">FAD</keyword>
<protein>
    <submittedName>
        <fullName evidence="13">2-polyprenyl-3-methyl-6-methoxy-1,4-benzoquinol hydroxylase</fullName>
        <ecNumber evidence="13">1.14.13.-</ecNumber>
    </submittedName>
</protein>
<keyword evidence="6" id="KW-0285">Flavoprotein</keyword>
<gene>
    <name evidence="13" type="ORF">KPNJ2_03876</name>
</gene>
<proteinExistence type="inferred from homology"/>
<dbReference type="GO" id="GO:0008682">
    <property type="term" value="F:3-demethoxyubiquinol 3-hydroxylase activity"/>
    <property type="evidence" value="ECO:0007669"/>
    <property type="project" value="TreeGrafter"/>
</dbReference>
<dbReference type="Gene3D" id="3.50.50.60">
    <property type="entry name" value="FAD/NAD(P)-binding domain"/>
    <property type="match status" value="2"/>
</dbReference>
<evidence type="ECO:0000256" key="5">
    <source>
        <dbReference type="ARBA" id="ARBA00022490"/>
    </source>
</evidence>
<dbReference type="SUPFAM" id="SSF51905">
    <property type="entry name" value="FAD/NAD(P)-binding domain"/>
    <property type="match status" value="1"/>
</dbReference>
<comment type="cofactor">
    <cofactor evidence="1">
        <name>FAD</name>
        <dbReference type="ChEBI" id="CHEBI:57692"/>
    </cofactor>
</comment>
<evidence type="ECO:0000256" key="9">
    <source>
        <dbReference type="ARBA" id="ARBA00023002"/>
    </source>
</evidence>
<dbReference type="HOGENOM" id="CLU_009665_8_3_6"/>
<evidence type="ECO:0000256" key="2">
    <source>
        <dbReference type="ARBA" id="ARBA00004496"/>
    </source>
</evidence>
<dbReference type="Proteomes" id="UP000019586">
    <property type="component" value="Chromosome"/>
</dbReference>
<dbReference type="PATRIC" id="fig|1420013.3.peg.3645"/>
<feature type="domain" description="FAD-binding" evidence="12">
    <location>
        <begin position="38"/>
        <end position="372"/>
    </location>
</feature>
<evidence type="ECO:0000256" key="6">
    <source>
        <dbReference type="ARBA" id="ARBA00022630"/>
    </source>
</evidence>
<dbReference type="Pfam" id="PF01494">
    <property type="entry name" value="FAD_binding_3"/>
    <property type="match status" value="1"/>
</dbReference>
<sequence length="423" mass="46400">MLWSPPDQCERYRRKRAKNPVNLTDSALRIIAMTIHVTDVAIVGGGMVGGALALGLAQQGFTVTVLEKAAPPAFDPASAPDVRISAISAASVGLLKSLGVWDAIRAMRVHAYRRLETWEWESAHVAFDAAELKLPELGYMVENKVLQWGLWQALAAHEAVTLCVGSELKTMQRGETQTALHLREGETIHARLVIGADGANSQVREMAGIGVHAWQYQQSCMLISVECADDPGDSTWQQFTPSGPRAFLPLFDHWASLVWYDAPARIRQLQSMTMAQLQQEIASHFPARLGRVTPQAAGAFPLTRRHALQYVQPGLALVGDAAHTIHPLAGQGVNLGYRDVDALLEILAEARGRGEDWASLPVLKRYQARRRADNFIMQSGMDLFYAGFSNDLAPVRMLRNIGLMAAERAGVLKRQALKYALGL</sequence>
<dbReference type="AlphaFoldDB" id="W8VHM4"/>
<evidence type="ECO:0000256" key="1">
    <source>
        <dbReference type="ARBA" id="ARBA00001974"/>
    </source>
</evidence>
<keyword evidence="7" id="KW-0831">Ubiquinone biosynthesis</keyword>
<dbReference type="GO" id="GO:0110142">
    <property type="term" value="C:ubiquinone biosynthesis complex"/>
    <property type="evidence" value="ECO:0007669"/>
    <property type="project" value="UniProtKB-ARBA"/>
</dbReference>
<dbReference type="PANTHER" id="PTHR43876:SF10">
    <property type="entry name" value="3-DEMETHOXYUBIQUINOL 3-HYDROXYLASE"/>
    <property type="match status" value="1"/>
</dbReference>
<evidence type="ECO:0000256" key="8">
    <source>
        <dbReference type="ARBA" id="ARBA00022827"/>
    </source>
</evidence>
<dbReference type="EC" id="1.14.13.-" evidence="13"/>
<comment type="pathway">
    <text evidence="3">Cofactor biosynthesis; ubiquinone biosynthesis.</text>
</comment>
<dbReference type="GO" id="GO:0005737">
    <property type="term" value="C:cytoplasm"/>
    <property type="evidence" value="ECO:0007669"/>
    <property type="project" value="UniProtKB-SubCell"/>
</dbReference>
<dbReference type="PROSITE" id="PS01304">
    <property type="entry name" value="UBIH"/>
    <property type="match status" value="1"/>
</dbReference>
<comment type="similarity">
    <text evidence="4">Belongs to the UbiH/COQ6 family.</text>
</comment>
<dbReference type="GO" id="GO:0006744">
    <property type="term" value="P:ubiquinone biosynthetic process"/>
    <property type="evidence" value="ECO:0007669"/>
    <property type="project" value="UniProtKB-UniPathway"/>
</dbReference>
<keyword evidence="10" id="KW-0503">Monooxygenase</keyword>
<evidence type="ECO:0000313" key="13">
    <source>
        <dbReference type="EMBL" id="AHM80656.1"/>
    </source>
</evidence>
<dbReference type="InterPro" id="IPR051205">
    <property type="entry name" value="UbiH/COQ6_monooxygenase"/>
</dbReference>